<proteinExistence type="predicted"/>
<gene>
    <name evidence="1" type="ORF">AXG93_4242s1150</name>
</gene>
<keyword evidence="2" id="KW-1185">Reference proteome</keyword>
<sequence length="98" mass="10678">MSGHICLSDAREALLERATRRSCADFFIALQYLLLTPRRGVLTFDCCDNAPIDVASCSLDFAPSYPEGATSELMCVRNFLAADPGKALAMSVYQAKKP</sequence>
<protein>
    <submittedName>
        <fullName evidence="1">Uncharacterized protein</fullName>
    </submittedName>
</protein>
<dbReference type="EMBL" id="LVLJ01002459">
    <property type="protein sequence ID" value="OAE24843.1"/>
    <property type="molecule type" value="Genomic_DNA"/>
</dbReference>
<accession>A0A176VWR0</accession>
<evidence type="ECO:0000313" key="1">
    <source>
        <dbReference type="EMBL" id="OAE24843.1"/>
    </source>
</evidence>
<comment type="caution">
    <text evidence="1">The sequence shown here is derived from an EMBL/GenBank/DDBJ whole genome shotgun (WGS) entry which is preliminary data.</text>
</comment>
<reference evidence="1" key="1">
    <citation type="submission" date="2016-03" db="EMBL/GenBank/DDBJ databases">
        <title>Mechanisms controlling the formation of the plant cell surface in tip-growing cells are functionally conserved among land plants.</title>
        <authorList>
            <person name="Honkanen S."/>
            <person name="Jones V.A."/>
            <person name="Morieri G."/>
            <person name="Champion C."/>
            <person name="Hetherington A.J."/>
            <person name="Kelly S."/>
            <person name="Saint-Marcoux D."/>
            <person name="Proust H."/>
            <person name="Prescott H."/>
            <person name="Dolan L."/>
        </authorList>
    </citation>
    <scope>NUCLEOTIDE SEQUENCE [LARGE SCALE GENOMIC DNA]</scope>
    <source>
        <tissue evidence="1">Whole gametophyte</tissue>
    </source>
</reference>
<dbReference type="AlphaFoldDB" id="A0A176VWR0"/>
<evidence type="ECO:0000313" key="2">
    <source>
        <dbReference type="Proteomes" id="UP000077202"/>
    </source>
</evidence>
<organism evidence="1 2">
    <name type="scientific">Marchantia polymorpha subsp. ruderalis</name>
    <dbReference type="NCBI Taxonomy" id="1480154"/>
    <lineage>
        <taxon>Eukaryota</taxon>
        <taxon>Viridiplantae</taxon>
        <taxon>Streptophyta</taxon>
        <taxon>Embryophyta</taxon>
        <taxon>Marchantiophyta</taxon>
        <taxon>Marchantiopsida</taxon>
        <taxon>Marchantiidae</taxon>
        <taxon>Marchantiales</taxon>
        <taxon>Marchantiaceae</taxon>
        <taxon>Marchantia</taxon>
    </lineage>
</organism>
<dbReference type="Proteomes" id="UP000077202">
    <property type="component" value="Unassembled WGS sequence"/>
</dbReference>
<name>A0A176VWR0_MARPO</name>